<dbReference type="Proteomes" id="UP000008370">
    <property type="component" value="Unassembled WGS sequence"/>
</dbReference>
<gene>
    <name evidence="2" type="ORF">PHACADRAFT_263946</name>
</gene>
<dbReference type="GeneID" id="18918704"/>
<dbReference type="InterPro" id="IPR000156">
    <property type="entry name" value="Ran_bind_dom"/>
</dbReference>
<dbReference type="AlphaFoldDB" id="K5VUU1"/>
<dbReference type="STRING" id="650164.K5VUU1"/>
<evidence type="ECO:0000313" key="2">
    <source>
        <dbReference type="EMBL" id="EKM50585.1"/>
    </source>
</evidence>
<feature type="domain" description="RanBD1" evidence="1">
    <location>
        <begin position="32"/>
        <end position="130"/>
    </location>
</feature>
<accession>K5VUU1</accession>
<keyword evidence="3" id="KW-1185">Reference proteome</keyword>
<reference evidence="2 3" key="1">
    <citation type="journal article" date="2012" name="BMC Genomics">
        <title>Comparative genomics of the white-rot fungi, Phanerochaete carnosa and P. chrysosporium, to elucidate the genetic basis of the distinct wood types they colonize.</title>
        <authorList>
            <person name="Suzuki H."/>
            <person name="MacDonald J."/>
            <person name="Syed K."/>
            <person name="Salamov A."/>
            <person name="Hori C."/>
            <person name="Aerts A."/>
            <person name="Henrissat B."/>
            <person name="Wiebenga A."/>
            <person name="vanKuyk P.A."/>
            <person name="Barry K."/>
            <person name="Lindquist E."/>
            <person name="LaButti K."/>
            <person name="Lapidus A."/>
            <person name="Lucas S."/>
            <person name="Coutinho P."/>
            <person name="Gong Y."/>
            <person name="Samejima M."/>
            <person name="Mahadevan R."/>
            <person name="Abou-Zaid M."/>
            <person name="de Vries R.P."/>
            <person name="Igarashi K."/>
            <person name="Yadav J.S."/>
            <person name="Grigoriev I.V."/>
            <person name="Master E.R."/>
        </authorList>
    </citation>
    <scope>NUCLEOTIDE SEQUENCE [LARGE SCALE GENOMIC DNA]</scope>
    <source>
        <strain evidence="2 3">HHB-10118-sp</strain>
    </source>
</reference>
<proteinExistence type="predicted"/>
<evidence type="ECO:0000259" key="1">
    <source>
        <dbReference type="Pfam" id="PF00638"/>
    </source>
</evidence>
<dbReference type="Pfam" id="PF00638">
    <property type="entry name" value="Ran_BP1"/>
    <property type="match status" value="1"/>
</dbReference>
<sequence length="159" mass="17546">MPQTVVELAESSPADDPLAAPAWTKSTHVAFTGEEDEDVKAELKGAKLFIKRGNGEFSTGMIGHIKLLSHKTEKSERLVFRREPVWKVSMSVGLCPTVRCSFSDDQSVLRVALKEVVLSDGEAAVQQQVVLYALKRGRVPRDEFAAFAQEVMCRSQLPT</sequence>
<organism evidence="2 3">
    <name type="scientific">Phanerochaete carnosa (strain HHB-10118-sp)</name>
    <name type="common">White-rot fungus</name>
    <name type="synonym">Peniophora carnosa</name>
    <dbReference type="NCBI Taxonomy" id="650164"/>
    <lineage>
        <taxon>Eukaryota</taxon>
        <taxon>Fungi</taxon>
        <taxon>Dikarya</taxon>
        <taxon>Basidiomycota</taxon>
        <taxon>Agaricomycotina</taxon>
        <taxon>Agaricomycetes</taxon>
        <taxon>Polyporales</taxon>
        <taxon>Phanerochaetaceae</taxon>
        <taxon>Phanerochaete</taxon>
    </lineage>
</organism>
<dbReference type="InterPro" id="IPR011993">
    <property type="entry name" value="PH-like_dom_sf"/>
</dbReference>
<dbReference type="InParanoid" id="K5VUU1"/>
<dbReference type="HOGENOM" id="CLU_140498_0_0_1"/>
<dbReference type="RefSeq" id="XP_007400855.1">
    <property type="nucleotide sequence ID" value="XM_007400793.1"/>
</dbReference>
<dbReference type="KEGG" id="pco:PHACADRAFT_263946"/>
<dbReference type="Gene3D" id="2.30.29.30">
    <property type="entry name" value="Pleckstrin-homology domain (PH domain)/Phosphotyrosine-binding domain (PTB)"/>
    <property type="match status" value="1"/>
</dbReference>
<evidence type="ECO:0000313" key="3">
    <source>
        <dbReference type="Proteomes" id="UP000008370"/>
    </source>
</evidence>
<protein>
    <recommendedName>
        <fullName evidence="1">RanBD1 domain-containing protein</fullName>
    </recommendedName>
</protein>
<dbReference type="SUPFAM" id="SSF50729">
    <property type="entry name" value="PH domain-like"/>
    <property type="match status" value="1"/>
</dbReference>
<name>K5VUU1_PHACS</name>
<dbReference type="EMBL" id="JH930478">
    <property type="protein sequence ID" value="EKM50585.1"/>
    <property type="molecule type" value="Genomic_DNA"/>
</dbReference>
<dbReference type="OrthoDB" id="2357150at2759"/>